<sequence>MRPPCWPDGPCPNACARELHDRVAHNRTHLHGPWDGWRLAGRDLIAPDGERISPERLRGILWRQEAEQRRDALRARRKPRSGHVVTVLRIRQDDWHRERFGAVAG</sequence>
<evidence type="ECO:0000313" key="1">
    <source>
        <dbReference type="EMBL" id="MDH5829715.1"/>
    </source>
</evidence>
<reference evidence="1 2" key="1">
    <citation type="submission" date="2023-04" db="EMBL/GenBank/DDBJ databases">
        <title>Luteimonas sp. M1R5S18.</title>
        <authorList>
            <person name="Sun J.-Q."/>
        </authorList>
    </citation>
    <scope>NUCLEOTIDE SEQUENCE [LARGE SCALE GENOMIC DNA]</scope>
    <source>
        <strain evidence="1 2">M1R5S18</strain>
    </source>
</reference>
<keyword evidence="2" id="KW-1185">Reference proteome</keyword>
<organism evidence="1 2">
    <name type="scientific">Luteimonas rhizosphaericola</name>
    <dbReference type="NCBI Taxonomy" id="3042024"/>
    <lineage>
        <taxon>Bacteria</taxon>
        <taxon>Pseudomonadati</taxon>
        <taxon>Pseudomonadota</taxon>
        <taxon>Gammaproteobacteria</taxon>
        <taxon>Lysobacterales</taxon>
        <taxon>Lysobacteraceae</taxon>
        <taxon>Luteimonas</taxon>
    </lineage>
</organism>
<accession>A0ABT6JGB9</accession>
<comment type="caution">
    <text evidence="1">The sequence shown here is derived from an EMBL/GenBank/DDBJ whole genome shotgun (WGS) entry which is preliminary data.</text>
</comment>
<dbReference type="Pfam" id="PF12375">
    <property type="entry name" value="DUF3653"/>
    <property type="match status" value="1"/>
</dbReference>
<dbReference type="RefSeq" id="WP_280600046.1">
    <property type="nucleotide sequence ID" value="NZ_JARXRN010000020.1"/>
</dbReference>
<dbReference type="Proteomes" id="UP001156831">
    <property type="component" value="Unassembled WGS sequence"/>
</dbReference>
<dbReference type="InterPro" id="IPR021077">
    <property type="entry name" value="Phage_phi-Lf_Orf112"/>
</dbReference>
<evidence type="ECO:0000313" key="2">
    <source>
        <dbReference type="Proteomes" id="UP001156831"/>
    </source>
</evidence>
<gene>
    <name evidence="1" type="ORF">QFW80_04175</name>
</gene>
<protein>
    <submittedName>
        <fullName evidence="1">DUF3653 domain-containing protein</fullName>
    </submittedName>
</protein>
<dbReference type="EMBL" id="JARXRN010000020">
    <property type="protein sequence ID" value="MDH5829715.1"/>
    <property type="molecule type" value="Genomic_DNA"/>
</dbReference>
<proteinExistence type="predicted"/>
<name>A0ABT6JGB9_9GAMM</name>